<feature type="chain" id="PRO_5009139240" evidence="2">
    <location>
        <begin position="28"/>
        <end position="76"/>
    </location>
</feature>
<evidence type="ECO:0000256" key="1">
    <source>
        <dbReference type="SAM" id="MobiDB-lite"/>
    </source>
</evidence>
<keyword evidence="2" id="KW-0732">Signal</keyword>
<evidence type="ECO:0000313" key="4">
    <source>
        <dbReference type="Proteomes" id="UP000095042"/>
    </source>
</evidence>
<evidence type="ECO:0000256" key="2">
    <source>
        <dbReference type="SAM" id="SignalP"/>
    </source>
</evidence>
<keyword evidence="4" id="KW-1185">Reference proteome</keyword>
<reference evidence="3 4" key="1">
    <citation type="journal article" date="2016" name="Environ. Microbiol.">
        <title>New Methyloceanibacter diversity from North Sea sediments includes methanotroph containing solely the soluble methane monooxygenase.</title>
        <authorList>
            <person name="Vekeman B."/>
            <person name="Kerckhof F.M."/>
            <person name="Cremers G."/>
            <person name="de Vos P."/>
            <person name="Vandamme P."/>
            <person name="Boon N."/>
            <person name="Op den Camp H.J."/>
            <person name="Heylen K."/>
        </authorList>
    </citation>
    <scope>NUCLEOTIDE SEQUENCE [LARGE SCALE GENOMIC DNA]</scope>
    <source>
        <strain evidence="3 4">R-67177</strain>
    </source>
</reference>
<proteinExistence type="predicted"/>
<organism evidence="3 4">
    <name type="scientific">Methyloceanibacter marginalis</name>
    <dbReference type="NCBI Taxonomy" id="1774971"/>
    <lineage>
        <taxon>Bacteria</taxon>
        <taxon>Pseudomonadati</taxon>
        <taxon>Pseudomonadota</taxon>
        <taxon>Alphaproteobacteria</taxon>
        <taxon>Hyphomicrobiales</taxon>
        <taxon>Hyphomicrobiaceae</taxon>
        <taxon>Methyloceanibacter</taxon>
    </lineage>
</organism>
<gene>
    <name evidence="3" type="ORF">AUC71_07130</name>
</gene>
<evidence type="ECO:0000313" key="3">
    <source>
        <dbReference type="EMBL" id="ODS03900.1"/>
    </source>
</evidence>
<dbReference type="AlphaFoldDB" id="A0A1E3WDS1"/>
<feature type="signal peptide" evidence="2">
    <location>
        <begin position="1"/>
        <end position="27"/>
    </location>
</feature>
<dbReference type="EMBL" id="LPWD01000034">
    <property type="protein sequence ID" value="ODS03900.1"/>
    <property type="molecule type" value="Genomic_DNA"/>
</dbReference>
<comment type="caution">
    <text evidence="3">The sequence shown here is derived from an EMBL/GenBank/DDBJ whole genome shotgun (WGS) entry which is preliminary data.</text>
</comment>
<protein>
    <submittedName>
        <fullName evidence="3">Uncharacterized protein</fullName>
    </submittedName>
</protein>
<accession>A0A1E3WDS1</accession>
<sequence length="76" mass="7606">MRASVLIAVCYVLVQALSLTGPVAARAETASANGLLPWERAAPATDTKPDGKSDEAPAAEKASVEPDATPAALGSS</sequence>
<dbReference type="RefSeq" id="WP_069622906.1">
    <property type="nucleotide sequence ID" value="NZ_LPWD01000034.1"/>
</dbReference>
<name>A0A1E3WDS1_9HYPH</name>
<dbReference type="Proteomes" id="UP000095042">
    <property type="component" value="Unassembled WGS sequence"/>
</dbReference>
<feature type="region of interest" description="Disordered" evidence="1">
    <location>
        <begin position="30"/>
        <end position="76"/>
    </location>
</feature>